<protein>
    <submittedName>
        <fullName evidence="9">Uncharacterized protein</fullName>
    </submittedName>
</protein>
<dbReference type="EMBL" id="JAEUBG010002825">
    <property type="protein sequence ID" value="KAH3684022.1"/>
    <property type="molecule type" value="Genomic_DNA"/>
</dbReference>
<dbReference type="InterPro" id="IPR002558">
    <property type="entry name" value="ILWEQ_dom"/>
</dbReference>
<dbReference type="Gene3D" id="1.25.40.90">
    <property type="match status" value="1"/>
</dbReference>
<dbReference type="SMART" id="SM00307">
    <property type="entry name" value="ILWEQ"/>
    <property type="match status" value="1"/>
</dbReference>
<dbReference type="SUPFAM" id="SSF109885">
    <property type="entry name" value="I/LWEQ domain"/>
    <property type="match status" value="1"/>
</dbReference>
<keyword evidence="10" id="KW-1185">Reference proteome</keyword>
<gene>
    <name evidence="9" type="ORF">WICPIJ_004994</name>
</gene>
<dbReference type="CDD" id="cd17007">
    <property type="entry name" value="ANTH_N_Sla2p"/>
    <property type="match status" value="1"/>
</dbReference>
<dbReference type="GO" id="GO:0030136">
    <property type="term" value="C:clathrin-coated vesicle"/>
    <property type="evidence" value="ECO:0007669"/>
    <property type="project" value="TreeGrafter"/>
</dbReference>
<dbReference type="GO" id="GO:0048268">
    <property type="term" value="P:clathrin coat assembly"/>
    <property type="evidence" value="ECO:0007669"/>
    <property type="project" value="TreeGrafter"/>
</dbReference>
<dbReference type="PANTHER" id="PTHR10407:SF15">
    <property type="entry name" value="HUNTINGTIN INTERACTING PROTEIN 1"/>
    <property type="match status" value="1"/>
</dbReference>
<dbReference type="GO" id="GO:0030479">
    <property type="term" value="C:actin cortical patch"/>
    <property type="evidence" value="ECO:0007669"/>
    <property type="project" value="TreeGrafter"/>
</dbReference>
<comment type="similarity">
    <text evidence="2">Belongs to the SLA2 family.</text>
</comment>
<evidence type="ECO:0000256" key="4">
    <source>
        <dbReference type="ARBA" id="ARBA00023203"/>
    </source>
</evidence>
<evidence type="ECO:0000256" key="3">
    <source>
        <dbReference type="ARBA" id="ARBA00022490"/>
    </source>
</evidence>
<dbReference type="InterPro" id="IPR011417">
    <property type="entry name" value="ANTH_dom"/>
</dbReference>
<evidence type="ECO:0000313" key="9">
    <source>
        <dbReference type="EMBL" id="KAH3684022.1"/>
    </source>
</evidence>
<dbReference type="PROSITE" id="PS50945">
    <property type="entry name" value="I_LWEQ"/>
    <property type="match status" value="1"/>
</dbReference>
<dbReference type="GO" id="GO:0032051">
    <property type="term" value="F:clathrin light chain binding"/>
    <property type="evidence" value="ECO:0007669"/>
    <property type="project" value="TreeGrafter"/>
</dbReference>
<keyword evidence="3" id="KW-0963">Cytoplasm</keyword>
<feature type="compositionally biased region" description="Polar residues" evidence="6">
    <location>
        <begin position="279"/>
        <end position="311"/>
    </location>
</feature>
<proteinExistence type="inferred from homology"/>
<organism evidence="9 10">
    <name type="scientific">Wickerhamomyces pijperi</name>
    <name type="common">Yeast</name>
    <name type="synonym">Pichia pijperi</name>
    <dbReference type="NCBI Taxonomy" id="599730"/>
    <lineage>
        <taxon>Eukaryota</taxon>
        <taxon>Fungi</taxon>
        <taxon>Dikarya</taxon>
        <taxon>Ascomycota</taxon>
        <taxon>Saccharomycotina</taxon>
        <taxon>Saccharomycetes</taxon>
        <taxon>Phaffomycetales</taxon>
        <taxon>Wickerhamomycetaceae</taxon>
        <taxon>Wickerhamomyces</taxon>
    </lineage>
</organism>
<dbReference type="OrthoDB" id="10262320at2759"/>
<name>A0A9P8Q4W0_WICPI</name>
<dbReference type="InterPro" id="IPR030224">
    <property type="entry name" value="Sla2_fam"/>
</dbReference>
<evidence type="ECO:0000256" key="6">
    <source>
        <dbReference type="SAM" id="MobiDB-lite"/>
    </source>
</evidence>
<dbReference type="GO" id="GO:0006897">
    <property type="term" value="P:endocytosis"/>
    <property type="evidence" value="ECO:0007669"/>
    <property type="project" value="InterPro"/>
</dbReference>
<comment type="subcellular location">
    <subcellularLocation>
        <location evidence="1">Cytoplasm</location>
    </subcellularLocation>
</comment>
<evidence type="ECO:0000256" key="5">
    <source>
        <dbReference type="SAM" id="Coils"/>
    </source>
</evidence>
<evidence type="ECO:0000259" key="8">
    <source>
        <dbReference type="PROSITE" id="PS50945"/>
    </source>
</evidence>
<dbReference type="PANTHER" id="PTHR10407">
    <property type="entry name" value="HUNTINGTIN INTERACTING PROTEIN 1"/>
    <property type="match status" value="1"/>
</dbReference>
<dbReference type="Gene3D" id="1.20.1410.10">
    <property type="entry name" value="I/LWEQ domain"/>
    <property type="match status" value="1"/>
</dbReference>
<dbReference type="GO" id="GO:0007015">
    <property type="term" value="P:actin filament organization"/>
    <property type="evidence" value="ECO:0007669"/>
    <property type="project" value="TreeGrafter"/>
</dbReference>
<keyword evidence="5" id="KW-0175">Coiled coil</keyword>
<evidence type="ECO:0000256" key="2">
    <source>
        <dbReference type="ARBA" id="ARBA00010135"/>
    </source>
</evidence>
<dbReference type="Pfam" id="PF01608">
    <property type="entry name" value="I_LWEQ"/>
    <property type="match status" value="1"/>
</dbReference>
<evidence type="ECO:0000313" key="10">
    <source>
        <dbReference type="Proteomes" id="UP000774326"/>
    </source>
</evidence>
<dbReference type="Pfam" id="PF07651">
    <property type="entry name" value="ANTH"/>
    <property type="match status" value="1"/>
</dbReference>
<dbReference type="InterPro" id="IPR013809">
    <property type="entry name" value="ENTH"/>
</dbReference>
<dbReference type="InterPro" id="IPR008942">
    <property type="entry name" value="ENTH_VHS"/>
</dbReference>
<dbReference type="GO" id="GO:0051015">
    <property type="term" value="F:actin filament binding"/>
    <property type="evidence" value="ECO:0007669"/>
    <property type="project" value="TreeGrafter"/>
</dbReference>
<comment type="caution">
    <text evidence="9">The sequence shown here is derived from an EMBL/GenBank/DDBJ whole genome shotgun (WGS) entry which is preliminary data.</text>
</comment>
<reference evidence="9" key="2">
    <citation type="submission" date="2021-01" db="EMBL/GenBank/DDBJ databases">
        <authorList>
            <person name="Schikora-Tamarit M.A."/>
        </authorList>
    </citation>
    <scope>NUCLEOTIDE SEQUENCE</scope>
    <source>
        <strain evidence="9">CBS2887</strain>
    </source>
</reference>
<reference evidence="9" key="1">
    <citation type="journal article" date="2021" name="Open Biol.">
        <title>Shared evolutionary footprints suggest mitochondrial oxidative damage underlies multiple complex I losses in fungi.</title>
        <authorList>
            <person name="Schikora-Tamarit M.A."/>
            <person name="Marcet-Houben M."/>
            <person name="Nosek J."/>
            <person name="Gabaldon T."/>
        </authorList>
    </citation>
    <scope>NUCLEOTIDE SEQUENCE</scope>
    <source>
        <strain evidence="9">CBS2887</strain>
    </source>
</reference>
<dbReference type="Proteomes" id="UP000774326">
    <property type="component" value="Unassembled WGS sequence"/>
</dbReference>
<feature type="region of interest" description="Disordered" evidence="6">
    <location>
        <begin position="270"/>
        <end position="311"/>
    </location>
</feature>
<dbReference type="AlphaFoldDB" id="A0A9P8Q4W0"/>
<sequence>MSKTISDSDLQTALRKATSIDETAPKRKHVRACIVYTWDHKTARPFWNYIKLLPINDEVQLFKALITIHKVLQEGHSSALKEGTRNIEWIQSLSRSFHREDSPRGYARLIREYINYLLRKLSFHKNHRGFNGTFEYEEYVSLVTVQDPDEGYQAILDLMDLQDSLDDLQRIIFSGISHDKRSECKISALVPLVSESYGIYKFITSMLRAIFRSTGSEDALLPLKERYDAQYARLFEFYADCSSVRYLTSLITIPRLPTTSPNLFIADENETEEAAPQRPVSSQSNIESETEFSSEQNSASQFDQPLASQPTGVDFWNTQQTAYEAEQQRLAQQQQLEIAQQHQIAEQQRQLFEQQQRDQLEQQRLAQEQLYQQQLSSQAQGRVAELERDLLGLKNQYESNQLLLSQYDQRVQALENELETTAQTASQQIASKDELITNLQEQVSLWRSKYESLAKLYSQLRQEHLNILNKFKKLQQKAASAQEAIDRREKLEKDLKSKNVELAGLIRERDRARLDLEKTKGGKESEIDKLELQVRDLTMKLDSTERNQSSNLSSIFAQHKKEIEDLQEQLASQSRNFQSNSELEQKLKEKEEELEIVQQTMDDALAELAHAQQDSNTAIDEQIDKVLSEHLEKLTNLMDAILAGGIKRIQDSIYELDSTMQAGNQNSSPEYLLSIIEKTASSATDFSNSFNDFIADGPNGDHSEIIRSINEFTTAIGDVLLSAKGITRLARDEEESQSIIELSRLTAEEASEFFASLLSTELVGDDDSKLDTVISGNINVQEHLQALTEVVEGLVPKVKLPVRSGDLDEIVNGEMKLAVDAITQASQQLSRLSSKSVSGELSAEDMEVNNLILAAAVAITNAIGVLINASIESQNEIVAKSKGSSTPAQFYKKNNRWTEGLISAAKSVANSTKLLISTADAVLSATKSHEQLIVASNDVAASTAQLVAASRVKASFQSSKQDHLELASKGVTQACKDLVLQVQTILSRQSDRTLDNVDYSKLSNHENKTVEMEQQVEILKLENALSAARKRLGEIRKYSYRYGDSDDEEN</sequence>
<dbReference type="SMART" id="SM00273">
    <property type="entry name" value="ENTH"/>
    <property type="match status" value="1"/>
</dbReference>
<feature type="coiled-coil region" evidence="5">
    <location>
        <begin position="376"/>
        <end position="621"/>
    </location>
</feature>
<dbReference type="GO" id="GO:0035615">
    <property type="term" value="F:clathrin adaptor activity"/>
    <property type="evidence" value="ECO:0007669"/>
    <property type="project" value="TreeGrafter"/>
</dbReference>
<feature type="domain" description="I/LWEQ" evidence="8">
    <location>
        <begin position="799"/>
        <end position="1043"/>
    </location>
</feature>
<accession>A0A9P8Q4W0</accession>
<dbReference type="SUPFAM" id="SSF48464">
    <property type="entry name" value="ENTH/VHS domain"/>
    <property type="match status" value="1"/>
</dbReference>
<dbReference type="GO" id="GO:0080025">
    <property type="term" value="F:phosphatidylinositol-3,5-bisphosphate binding"/>
    <property type="evidence" value="ECO:0007669"/>
    <property type="project" value="TreeGrafter"/>
</dbReference>
<feature type="domain" description="ENTH" evidence="7">
    <location>
        <begin position="2"/>
        <end position="131"/>
    </location>
</feature>
<dbReference type="PROSITE" id="PS50942">
    <property type="entry name" value="ENTH"/>
    <property type="match status" value="1"/>
</dbReference>
<evidence type="ECO:0000256" key="1">
    <source>
        <dbReference type="ARBA" id="ARBA00004496"/>
    </source>
</evidence>
<dbReference type="GO" id="GO:0043325">
    <property type="term" value="F:phosphatidylinositol-3,4-bisphosphate binding"/>
    <property type="evidence" value="ECO:0007669"/>
    <property type="project" value="TreeGrafter"/>
</dbReference>
<evidence type="ECO:0000259" key="7">
    <source>
        <dbReference type="PROSITE" id="PS50942"/>
    </source>
</evidence>
<keyword evidence="4" id="KW-0009">Actin-binding</keyword>
<dbReference type="InterPro" id="IPR035964">
    <property type="entry name" value="I/LWEQ_dom_sf"/>
</dbReference>